<keyword evidence="5" id="KW-1185">Reference proteome</keyword>
<evidence type="ECO:0000313" key="4">
    <source>
        <dbReference type="EMBL" id="MBO8193268.1"/>
    </source>
</evidence>
<dbReference type="EMBL" id="JADKMA010000076">
    <property type="protein sequence ID" value="MBO8193268.1"/>
    <property type="molecule type" value="Genomic_DNA"/>
</dbReference>
<evidence type="ECO:0000313" key="5">
    <source>
        <dbReference type="Proteomes" id="UP001519064"/>
    </source>
</evidence>
<protein>
    <recommendedName>
        <fullName evidence="3">Tetrahydrofolate dehydrogenase/cyclohydrolase NAD(P)-binding domain-containing protein</fullName>
    </recommendedName>
</protein>
<dbReference type="Proteomes" id="UP001519064">
    <property type="component" value="Unassembled WGS sequence"/>
</dbReference>
<dbReference type="PROSITE" id="PS00767">
    <property type="entry name" value="THF_DHG_CYH_2"/>
    <property type="match status" value="1"/>
</dbReference>
<evidence type="ECO:0000259" key="3">
    <source>
        <dbReference type="Pfam" id="PF02882"/>
    </source>
</evidence>
<dbReference type="Pfam" id="PF02882">
    <property type="entry name" value="THF_DHG_CYH_C"/>
    <property type="match status" value="1"/>
</dbReference>
<dbReference type="SUPFAM" id="SSF51735">
    <property type="entry name" value="NAD(P)-binding Rossmann-fold domains"/>
    <property type="match status" value="1"/>
</dbReference>
<dbReference type="Gene3D" id="3.40.50.720">
    <property type="entry name" value="NAD(P)-binding Rossmann-like Domain"/>
    <property type="match status" value="1"/>
</dbReference>
<dbReference type="InterPro" id="IPR020631">
    <property type="entry name" value="THF_DH/CycHdrlase_NAD-bd_dom"/>
</dbReference>
<gene>
    <name evidence="4" type="ORF">ITI46_16565</name>
</gene>
<keyword evidence="1" id="KW-0378">Hydrolase</keyword>
<proteinExistence type="predicted"/>
<feature type="region of interest" description="Disordered" evidence="2">
    <location>
        <begin position="91"/>
        <end position="125"/>
    </location>
</feature>
<organism evidence="4 5">
    <name type="scientific">Streptomyces oryzae</name>
    <dbReference type="NCBI Taxonomy" id="1434886"/>
    <lineage>
        <taxon>Bacteria</taxon>
        <taxon>Bacillati</taxon>
        <taxon>Actinomycetota</taxon>
        <taxon>Actinomycetes</taxon>
        <taxon>Kitasatosporales</taxon>
        <taxon>Streptomycetaceae</taxon>
        <taxon>Streptomyces</taxon>
    </lineage>
</organism>
<accession>A0ABS3XD18</accession>
<sequence length="125" mass="13386">MRSPLTVRTVSGLDWLSPGAEVTDAGYNPGDVGDFDTARTRTRTRLITPVPGGVGPMTIAILLSRIVDAAVRQLGLPGRCHQPRWPTRRITFAGASTPGKRSSPRRKRLPRGLAVAGQPHASTPQ</sequence>
<evidence type="ECO:0000256" key="2">
    <source>
        <dbReference type="SAM" id="MobiDB-lite"/>
    </source>
</evidence>
<dbReference type="InterPro" id="IPR020867">
    <property type="entry name" value="THF_DH/CycHdrlase_CS"/>
</dbReference>
<name>A0ABS3XD18_9ACTN</name>
<dbReference type="InterPro" id="IPR036291">
    <property type="entry name" value="NAD(P)-bd_dom_sf"/>
</dbReference>
<reference evidence="4 5" key="1">
    <citation type="submission" date="2020-11" db="EMBL/GenBank/DDBJ databases">
        <title>Streptomyces spirodelae sp. nov., isolated from duckweed.</title>
        <authorList>
            <person name="Saimee Y."/>
            <person name="Duangmal K."/>
        </authorList>
    </citation>
    <scope>NUCLEOTIDE SEQUENCE [LARGE SCALE GENOMIC DNA]</scope>
    <source>
        <strain evidence="4 5">S16-07</strain>
    </source>
</reference>
<feature type="domain" description="Tetrahydrofolate dehydrogenase/cyclohydrolase NAD(P)-binding" evidence="3">
    <location>
        <begin position="14"/>
        <end position="73"/>
    </location>
</feature>
<comment type="caution">
    <text evidence="4">The sequence shown here is derived from an EMBL/GenBank/DDBJ whole genome shotgun (WGS) entry which is preliminary data.</text>
</comment>
<evidence type="ECO:0000256" key="1">
    <source>
        <dbReference type="ARBA" id="ARBA00022801"/>
    </source>
</evidence>